<dbReference type="Gene3D" id="3.40.50.300">
    <property type="entry name" value="P-loop containing nucleotide triphosphate hydrolases"/>
    <property type="match status" value="2"/>
</dbReference>
<dbReference type="PANTHER" id="PTHR11070">
    <property type="entry name" value="UVRD / RECB / PCRA DNA HELICASE FAMILY MEMBER"/>
    <property type="match status" value="1"/>
</dbReference>
<keyword evidence="2 5" id="KW-0378">Hydrolase</keyword>
<proteinExistence type="predicted"/>
<name>A0ABW5D810_9BACT</name>
<evidence type="ECO:0000256" key="1">
    <source>
        <dbReference type="ARBA" id="ARBA00022741"/>
    </source>
</evidence>
<comment type="caution">
    <text evidence="8">The sequence shown here is derived from an EMBL/GenBank/DDBJ whole genome shotgun (WGS) entry which is preliminary data.</text>
</comment>
<dbReference type="Proteomes" id="UP001597375">
    <property type="component" value="Unassembled WGS sequence"/>
</dbReference>
<evidence type="ECO:0000256" key="4">
    <source>
        <dbReference type="ARBA" id="ARBA00022840"/>
    </source>
</evidence>
<feature type="region of interest" description="Disordered" evidence="6">
    <location>
        <begin position="474"/>
        <end position="494"/>
    </location>
</feature>
<keyword evidence="4 5" id="KW-0067">ATP-binding</keyword>
<accession>A0ABW5D810</accession>
<keyword evidence="1 5" id="KW-0547">Nucleotide-binding</keyword>
<evidence type="ECO:0000256" key="3">
    <source>
        <dbReference type="ARBA" id="ARBA00022806"/>
    </source>
</evidence>
<dbReference type="SUPFAM" id="SSF52540">
    <property type="entry name" value="P-loop containing nucleoside triphosphate hydrolases"/>
    <property type="match status" value="2"/>
</dbReference>
<sequence>MTSRASKPDTAADLKLRECLDTASSFVIVAGAGSGKTTSLVKALAHLAKKHGAGLRKRRQQVACITYTEVARDEIWHDVGEDPLFHVSTIHSFLWVLIRSFQKDIKLWVADRIAAKIAESQEKIDKPRTHAATKIKEQRNIVRYQRHLEALDSVAQFIYGTGSNYKKGILGHDDVIKMVPELLRAKPLLRALVAQGFPFVFVDESQDTLQEVVEVLKLVREEHRTRFCLGFFGDPMQKIYTTGLGAIPVDEGWVQIDKPENFRCPPNVLNVINKIRLEGDPLEQITGREHWESDGSAQFFILSNQGDRSARLERVVGWLAEHDPQWRGTAAGDGVKLLVIAHRMAANRLGFPDLYAAFNDNSPPSGLKQGFTDGTSWALTPFLSYLLPLLKAIEIGEGFEAMALLRRNSPAFIGVNAVERPSDLLGALKGSVAKLAPAFADGSAVTVGELLEQVLAGGLISLDGRWTEHLPVEGEAAPTEQAEEGDEDTEDGAEKERQVISAFLGCPARQLLGYERYVNDQSVFATQHGIKGAEFDHVLTILDDEEGSHNQYSYDKFFGLVPLSNKDLENINQGKDSVIERTRRLFYVSCSRATKNLAVVYFTSDVEAAKKVVEKRKYVPSNCIKTFEG</sequence>
<protein>
    <submittedName>
        <fullName evidence="8">UvrD-helicase domain-containing protein</fullName>
    </submittedName>
</protein>
<feature type="domain" description="UvrD-like helicase ATP-binding" evidence="7">
    <location>
        <begin position="9"/>
        <end position="294"/>
    </location>
</feature>
<dbReference type="Pfam" id="PF13245">
    <property type="entry name" value="AAA_19"/>
    <property type="match status" value="1"/>
</dbReference>
<evidence type="ECO:0000256" key="5">
    <source>
        <dbReference type="PROSITE-ProRule" id="PRU00560"/>
    </source>
</evidence>
<reference evidence="9" key="1">
    <citation type="journal article" date="2019" name="Int. J. Syst. Evol. Microbiol.">
        <title>The Global Catalogue of Microorganisms (GCM) 10K type strain sequencing project: providing services to taxonomists for standard genome sequencing and annotation.</title>
        <authorList>
            <consortium name="The Broad Institute Genomics Platform"/>
            <consortium name="The Broad Institute Genome Sequencing Center for Infectious Disease"/>
            <person name="Wu L."/>
            <person name="Ma J."/>
        </authorList>
    </citation>
    <scope>NUCLEOTIDE SEQUENCE [LARGE SCALE GENOMIC DNA]</scope>
    <source>
        <strain evidence="9">CGMCC 4.7106</strain>
    </source>
</reference>
<dbReference type="InterPro" id="IPR014016">
    <property type="entry name" value="UvrD-like_ATP-bd"/>
</dbReference>
<feature type="compositionally biased region" description="Acidic residues" evidence="6">
    <location>
        <begin position="481"/>
        <end position="491"/>
    </location>
</feature>
<keyword evidence="3 5" id="KW-0347">Helicase</keyword>
<dbReference type="PANTHER" id="PTHR11070:SF3">
    <property type="entry name" value="DNA 3'-5' HELICASE"/>
    <property type="match status" value="1"/>
</dbReference>
<dbReference type="InterPro" id="IPR027417">
    <property type="entry name" value="P-loop_NTPase"/>
</dbReference>
<evidence type="ECO:0000313" key="9">
    <source>
        <dbReference type="Proteomes" id="UP001597375"/>
    </source>
</evidence>
<evidence type="ECO:0000256" key="6">
    <source>
        <dbReference type="SAM" id="MobiDB-lite"/>
    </source>
</evidence>
<evidence type="ECO:0000259" key="7">
    <source>
        <dbReference type="PROSITE" id="PS51198"/>
    </source>
</evidence>
<feature type="binding site" evidence="5">
    <location>
        <begin position="30"/>
        <end position="37"/>
    </location>
    <ligand>
        <name>ATP</name>
        <dbReference type="ChEBI" id="CHEBI:30616"/>
    </ligand>
</feature>
<dbReference type="EMBL" id="JBHUIT010000017">
    <property type="protein sequence ID" value="MFD2256880.1"/>
    <property type="molecule type" value="Genomic_DNA"/>
</dbReference>
<dbReference type="RefSeq" id="WP_386820168.1">
    <property type="nucleotide sequence ID" value="NZ_JBHUIT010000017.1"/>
</dbReference>
<evidence type="ECO:0000256" key="2">
    <source>
        <dbReference type="ARBA" id="ARBA00022801"/>
    </source>
</evidence>
<evidence type="ECO:0000313" key="8">
    <source>
        <dbReference type="EMBL" id="MFD2256880.1"/>
    </source>
</evidence>
<gene>
    <name evidence="8" type="ORF">ACFSSA_09345</name>
</gene>
<dbReference type="PROSITE" id="PS51198">
    <property type="entry name" value="UVRD_HELICASE_ATP_BIND"/>
    <property type="match status" value="1"/>
</dbReference>
<dbReference type="InterPro" id="IPR000212">
    <property type="entry name" value="DNA_helicase_UvrD/REP"/>
</dbReference>
<keyword evidence="9" id="KW-1185">Reference proteome</keyword>
<organism evidence="8 9">
    <name type="scientific">Luteolibacter algae</name>
    <dbReference type="NCBI Taxonomy" id="454151"/>
    <lineage>
        <taxon>Bacteria</taxon>
        <taxon>Pseudomonadati</taxon>
        <taxon>Verrucomicrobiota</taxon>
        <taxon>Verrucomicrobiia</taxon>
        <taxon>Verrucomicrobiales</taxon>
        <taxon>Verrucomicrobiaceae</taxon>
        <taxon>Luteolibacter</taxon>
    </lineage>
</organism>